<comment type="caution">
    <text evidence="1">The sequence shown here is derived from an EMBL/GenBank/DDBJ whole genome shotgun (WGS) entry which is preliminary data.</text>
</comment>
<protein>
    <submittedName>
        <fullName evidence="1">Uncharacterized protein</fullName>
    </submittedName>
</protein>
<dbReference type="Proteomes" id="UP001054902">
    <property type="component" value="Unassembled WGS sequence"/>
</dbReference>
<proteinExistence type="predicted"/>
<sequence length="172" mass="19827">MKLRNIIFIGSGLVGVQAFVTVGNLQRKTSNKCKLHSIFDDDKPESGNEFEGFNPFNRKETIAQRRAPQVLGSSTISVRKMILKEVMSDLLSADESDYERILLENEELIMEPLLEDDAVMDEDSIYEPGMTREERFERYESTMMDRESKAVNKSVQKILSSMRLFVMSRKPY</sequence>
<reference evidence="1 2" key="1">
    <citation type="journal article" date="2021" name="Sci. Rep.">
        <title>The genome of the diatom Chaetoceros tenuissimus carries an ancient integrated fragment of an extant virus.</title>
        <authorList>
            <person name="Hongo Y."/>
            <person name="Kimura K."/>
            <person name="Takaki Y."/>
            <person name="Yoshida Y."/>
            <person name="Baba S."/>
            <person name="Kobayashi G."/>
            <person name="Nagasaki K."/>
            <person name="Hano T."/>
            <person name="Tomaru Y."/>
        </authorList>
    </citation>
    <scope>NUCLEOTIDE SEQUENCE [LARGE SCALE GENOMIC DNA]</scope>
    <source>
        <strain evidence="1 2">NIES-3715</strain>
    </source>
</reference>
<gene>
    <name evidence="1" type="ORF">CTEN210_03196</name>
</gene>
<keyword evidence="2" id="KW-1185">Reference proteome</keyword>
<dbReference type="AlphaFoldDB" id="A0AAD3CIG2"/>
<evidence type="ECO:0000313" key="2">
    <source>
        <dbReference type="Proteomes" id="UP001054902"/>
    </source>
</evidence>
<dbReference type="EMBL" id="BLLK01000022">
    <property type="protein sequence ID" value="GFH46722.1"/>
    <property type="molecule type" value="Genomic_DNA"/>
</dbReference>
<organism evidence="1 2">
    <name type="scientific">Chaetoceros tenuissimus</name>
    <dbReference type="NCBI Taxonomy" id="426638"/>
    <lineage>
        <taxon>Eukaryota</taxon>
        <taxon>Sar</taxon>
        <taxon>Stramenopiles</taxon>
        <taxon>Ochrophyta</taxon>
        <taxon>Bacillariophyta</taxon>
        <taxon>Coscinodiscophyceae</taxon>
        <taxon>Chaetocerotophycidae</taxon>
        <taxon>Chaetocerotales</taxon>
        <taxon>Chaetocerotaceae</taxon>
        <taxon>Chaetoceros</taxon>
    </lineage>
</organism>
<evidence type="ECO:0000313" key="1">
    <source>
        <dbReference type="EMBL" id="GFH46722.1"/>
    </source>
</evidence>
<name>A0AAD3CIG2_9STRA</name>
<accession>A0AAD3CIG2</accession>